<gene>
    <name evidence="6" type="ORF">Ctob_007159</name>
</gene>
<feature type="region of interest" description="Disordered" evidence="4">
    <location>
        <begin position="248"/>
        <end position="281"/>
    </location>
</feature>
<dbReference type="PANTHER" id="PTHR46093">
    <property type="entry name" value="ACYL-COA-BINDING DOMAIN-CONTAINING PROTEIN 5"/>
    <property type="match status" value="1"/>
</dbReference>
<dbReference type="PROSITE" id="PS00018">
    <property type="entry name" value="EF_HAND_1"/>
    <property type="match status" value="2"/>
</dbReference>
<dbReference type="Pfam" id="PF24681">
    <property type="entry name" value="Kelch_KLHDC2_KLHL20_DRC7"/>
    <property type="match status" value="2"/>
</dbReference>
<evidence type="ECO:0000256" key="2">
    <source>
        <dbReference type="ARBA" id="ARBA00022737"/>
    </source>
</evidence>
<dbReference type="SUPFAM" id="SSF47473">
    <property type="entry name" value="EF-hand"/>
    <property type="match status" value="1"/>
</dbReference>
<dbReference type="SUPFAM" id="SSF52058">
    <property type="entry name" value="L domain-like"/>
    <property type="match status" value="1"/>
</dbReference>
<feature type="region of interest" description="Disordered" evidence="4">
    <location>
        <begin position="656"/>
        <end position="689"/>
    </location>
</feature>
<feature type="compositionally biased region" description="Polar residues" evidence="4">
    <location>
        <begin position="492"/>
        <end position="508"/>
    </location>
</feature>
<feature type="region of interest" description="Disordered" evidence="4">
    <location>
        <begin position="584"/>
        <end position="614"/>
    </location>
</feature>
<proteinExistence type="predicted"/>
<evidence type="ECO:0000256" key="4">
    <source>
        <dbReference type="SAM" id="MobiDB-lite"/>
    </source>
</evidence>
<evidence type="ECO:0000259" key="5">
    <source>
        <dbReference type="PROSITE" id="PS50222"/>
    </source>
</evidence>
<feature type="region of interest" description="Disordered" evidence="4">
    <location>
        <begin position="492"/>
        <end position="553"/>
    </location>
</feature>
<dbReference type="InterPro" id="IPR014854">
    <property type="entry name" value="Nse4_C"/>
</dbReference>
<dbReference type="Proteomes" id="UP000037460">
    <property type="component" value="Unassembled WGS sequence"/>
</dbReference>
<dbReference type="Gene3D" id="2.120.10.80">
    <property type="entry name" value="Kelch-type beta propeller"/>
    <property type="match status" value="2"/>
</dbReference>
<feature type="domain" description="EF-hand" evidence="5">
    <location>
        <begin position="1248"/>
        <end position="1283"/>
    </location>
</feature>
<protein>
    <submittedName>
        <fullName evidence="6">Acyl--binding domain-containing protein</fullName>
    </submittedName>
</protein>
<dbReference type="InterPro" id="IPR002048">
    <property type="entry name" value="EF_hand_dom"/>
</dbReference>
<dbReference type="InterPro" id="IPR015915">
    <property type="entry name" value="Kelch-typ_b-propeller"/>
</dbReference>
<feature type="domain" description="EF-hand" evidence="5">
    <location>
        <begin position="1427"/>
        <end position="1460"/>
    </location>
</feature>
<dbReference type="InterPro" id="IPR018247">
    <property type="entry name" value="EF_Hand_1_Ca_BS"/>
</dbReference>
<dbReference type="GO" id="GO:0005509">
    <property type="term" value="F:calcium ion binding"/>
    <property type="evidence" value="ECO:0007669"/>
    <property type="project" value="InterPro"/>
</dbReference>
<keyword evidence="2" id="KW-0677">Repeat</keyword>
<keyword evidence="1" id="KW-0880">Kelch repeat</keyword>
<comment type="caution">
    <text evidence="6">The sequence shown here is derived from an EMBL/GenBank/DDBJ whole genome shotgun (WGS) entry which is preliminary data.</text>
</comment>
<dbReference type="InterPro" id="IPR032675">
    <property type="entry name" value="LRR_dom_sf"/>
</dbReference>
<evidence type="ECO:0000256" key="3">
    <source>
        <dbReference type="ARBA" id="ARBA00022837"/>
    </source>
</evidence>
<dbReference type="Pfam" id="PF13202">
    <property type="entry name" value="EF-hand_5"/>
    <property type="match status" value="2"/>
</dbReference>
<dbReference type="Pfam" id="PF08743">
    <property type="entry name" value="Nse4_C"/>
    <property type="match status" value="1"/>
</dbReference>
<reference evidence="7" key="1">
    <citation type="journal article" date="2015" name="PLoS Genet.">
        <title>Genome Sequence and Transcriptome Analyses of Chrysochromulina tobin: Metabolic Tools for Enhanced Algal Fitness in the Prominent Order Prymnesiales (Haptophyceae).</title>
        <authorList>
            <person name="Hovde B.T."/>
            <person name="Deodato C.R."/>
            <person name="Hunsperger H.M."/>
            <person name="Ryken S.A."/>
            <person name="Yost W."/>
            <person name="Jha R.K."/>
            <person name="Patterson J."/>
            <person name="Monnat R.J. Jr."/>
            <person name="Barlow S.B."/>
            <person name="Starkenburg S.R."/>
            <person name="Cattolico R.A."/>
        </authorList>
    </citation>
    <scope>NUCLEOTIDE SEQUENCE</scope>
    <source>
        <strain evidence="7">CCMP291</strain>
    </source>
</reference>
<dbReference type="PROSITE" id="PS50222">
    <property type="entry name" value="EF_HAND_2"/>
    <property type="match status" value="3"/>
</dbReference>
<dbReference type="SUPFAM" id="SSF117281">
    <property type="entry name" value="Kelch motif"/>
    <property type="match status" value="2"/>
</dbReference>
<organism evidence="6 7">
    <name type="scientific">Chrysochromulina tobinii</name>
    <dbReference type="NCBI Taxonomy" id="1460289"/>
    <lineage>
        <taxon>Eukaryota</taxon>
        <taxon>Haptista</taxon>
        <taxon>Haptophyta</taxon>
        <taxon>Prymnesiophyceae</taxon>
        <taxon>Prymnesiales</taxon>
        <taxon>Chrysochromulinaceae</taxon>
        <taxon>Chrysochromulina</taxon>
    </lineage>
</organism>
<evidence type="ECO:0000313" key="7">
    <source>
        <dbReference type="Proteomes" id="UP000037460"/>
    </source>
</evidence>
<dbReference type="InterPro" id="IPR011992">
    <property type="entry name" value="EF-hand-dom_pair"/>
</dbReference>
<keyword evidence="3" id="KW-0106">Calcium</keyword>
<evidence type="ECO:0000256" key="1">
    <source>
        <dbReference type="ARBA" id="ARBA00022441"/>
    </source>
</evidence>
<name>A0A0M0JH88_9EUKA</name>
<dbReference type="Gene3D" id="1.10.238.10">
    <property type="entry name" value="EF-hand"/>
    <property type="match status" value="1"/>
</dbReference>
<feature type="compositionally biased region" description="Basic and acidic residues" evidence="4">
    <location>
        <begin position="265"/>
        <end position="281"/>
    </location>
</feature>
<accession>A0A0M0JH88</accession>
<dbReference type="OrthoDB" id="361242at2759"/>
<dbReference type="EMBL" id="JWZX01002951">
    <property type="protein sequence ID" value="KOO25603.1"/>
    <property type="molecule type" value="Genomic_DNA"/>
</dbReference>
<evidence type="ECO:0000313" key="6">
    <source>
        <dbReference type="EMBL" id="KOO25603.1"/>
    </source>
</evidence>
<feature type="domain" description="EF-hand" evidence="5">
    <location>
        <begin position="1391"/>
        <end position="1426"/>
    </location>
</feature>
<sequence length="2067" mass="221663">MSDGASSSNASSIRAQLRDLKDNVDKHRTEYASTGSSALAGVIDKANSLWQRGAKDDSRAGALDASLLNVTSGIGAEQAGNLDKATPTAFLHKLLMKYKFSTGNAIKWAELASDVAMERIHKQVPAVTFLLGKFEAPAKKEKKERKRKEQGPSEPLQTADNVDVAGLREVEEDKAQTARLRVLANALREAAVAAKADGRERRVNMFHLLLNPDSFSQTVENFFDLAFLVKDGFDSLARALREYPEGFDATDGSQPIPHFAKRKKAVEQGGRERPGSPRDPRQFAIGWQLVSPNFESPTARTDATLSRIGAGEGAVLVLFGGRDAASLAPPVLHLFDPREGTWSSPAQLNMELSGEPPSARAGHTAGNFGRHLVLVYGGKTASGLSDEVSALVHHRPEIGTFSKLSWCAIETDGDATPGARAYHAVAEMAESLMLFGGEVRMRMEEVDELGKKAKREALPLLPPLHTRTEASLVTSTSTPTLRLFSSLLGSSTIPPTSGRLSPSASRASLHTPYGREQSKPFWAPTPRGGSRAPTPAYSLSRYRPGGSRPETDTSIALGRSLSQALSGAHTASDASMMSAISGALGARGTPRRKKPAPALPRKAPPIAERGPVGEWPPTISKAERNARIVTHPLSDLWRLVRSSSAGMAAAEAARAAQRAQPTADEEPKGDTFQEPSRYLPGTFQEPKGDTLGRTVVGGFTWQKVEASGELPTPRSRHSFLGLPSRGLALLFAGRSVSSKIFMNDLYVLDTASLTWMRTVLCGVPPVPRDGVASVLVGSEVLVYGGGSCAHPAGGRTTLGDAHAFRLGPSCRSGSLVNGAGTGVWDAPWRQMAPSEPRHGHVLAMLGTNRMLQFGGMRDDGSVSAEAVLGECAVSQVSSACIVLTALSPKAVFTTGGALLTIRGAGFRSGARFTVRFRVRRPLPPHTAATKPTAAVRLASHETIIDVPAELVGETVDGATGAVAPERAAVNGFELLPPVPGSRATMRFMGHGVYEIEMLTDAMGAFELVVTSPTALPTPLLVYARLPLTATPGATHPASCRLHVGLVDVGPDGTLHTVAGNSLPLSVDVFDHVANVVDGRDGGWTYQCDGLAALESIAATTFTESIFWADPPTGVARKPFNPHDPFRLKLTAAGIYELAVKFTGPVNEQIVPAAGVAQPDASDAPLDPKTNLPMSTARPVRLVVSPSALSAVHCTVRGSGLHSRWKDQPELEEREILFLARDHYGNPLGRSPPALASLVVKVQRVTSRDAADATADALAALDTDGDGQVSQEEFLRGMDLPCEVTLMDDGHGNVRCSYRVASGVPLCEYALSVSLGGEVLYTGKISLGTSKDRPKNAPHWSKEKAIFAIEHSVAQERAEHARKAQEAQADALAKERFARQFRKADEEGPKRSENLRAAEMFGLVDTDGSGSVEKEELAAHMKTRGYSDEEIASAMNVLNVDGDGKVALEEFTKGLESADTRPELEDLLKPFEAPDSVFEGVWASGGCDLDELGDRAISLAQLKRVYVDQVVNRCPPEGWIGRRYDASAGRWSYKRLTPESVNMYDLISYVVLPGSGPRECSFVELLATAPQPTDWFVSVPWSTSLLGTIRCLEAHARDHGLDEEAKYWLAPFALNQHDKSAQYDCKFWTSALASTPLKTSFATAWAHPCQGIVSIVDEEGECFRRSWITFETLACLLNPPHDAFLRCVYTPFAHEYQVALDSPFTELRMAVGLLLDRRARDAEEPEALETLNAKARREASFPLYLLERGLELDVKLSEASRVEDRNRILNSIIGNETTPKSKPPKQHEQLDAANALLQGDLAALALTKVIDGNLVVPAQTAAAAADAAKGGKTTKTGKAGGAAAPKTKLLDEAKHASLQFFLGKIRTGKVRRLQVDLAAAGTGVEDGVKTLAQVLDALDSECIQRLQPLHTCAVAPPMRLFELSSLTSLSLAYAPKLLSVAPARRLPDGTMETQWPDGTSFATVLPNLTSLDLSGLKALEALPDDLFELRALTSLTLAGCSILEQLPEPLGPLKLTRLDVSTCPRLYFLPDLSGCVGLEVQMKGCLQALIDGWPANGRKAINVEYALY</sequence>
<dbReference type="Gene3D" id="3.80.10.10">
    <property type="entry name" value="Ribonuclease Inhibitor"/>
    <property type="match status" value="1"/>
</dbReference>
<dbReference type="CDD" id="cd00051">
    <property type="entry name" value="EFh"/>
    <property type="match status" value="1"/>
</dbReference>
<dbReference type="PANTHER" id="PTHR46093:SF18">
    <property type="entry name" value="FIBRONECTIN TYPE-III DOMAIN-CONTAINING PROTEIN"/>
    <property type="match status" value="1"/>
</dbReference>
<dbReference type="SMART" id="SM00054">
    <property type="entry name" value="EFh"/>
    <property type="match status" value="3"/>
</dbReference>
<keyword evidence="7" id="KW-1185">Reference proteome</keyword>